<name>A0A4S2HCV0_9PROT</name>
<keyword evidence="2" id="KW-0663">Pyridoxal phosphate</keyword>
<dbReference type="InterPro" id="IPR015424">
    <property type="entry name" value="PyrdxlP-dep_Trfase"/>
</dbReference>
<dbReference type="SUPFAM" id="SSF53383">
    <property type="entry name" value="PLP-dependent transferases"/>
    <property type="match status" value="1"/>
</dbReference>
<evidence type="ECO:0000313" key="4">
    <source>
        <dbReference type="Proteomes" id="UP000305451"/>
    </source>
</evidence>
<dbReference type="Proteomes" id="UP000305451">
    <property type="component" value="Unassembled WGS sequence"/>
</dbReference>
<organism evidence="3 4">
    <name type="scientific">Marinicauda pacifica</name>
    <dbReference type="NCBI Taxonomy" id="1133559"/>
    <lineage>
        <taxon>Bacteria</taxon>
        <taxon>Pseudomonadati</taxon>
        <taxon>Pseudomonadota</taxon>
        <taxon>Alphaproteobacteria</taxon>
        <taxon>Maricaulales</taxon>
        <taxon>Maricaulaceae</taxon>
        <taxon>Marinicauda</taxon>
    </lineage>
</organism>
<dbReference type="AlphaFoldDB" id="A0A4S2HCV0"/>
<reference evidence="3 4" key="1">
    <citation type="journal article" date="2013" name="Int. J. Syst. Evol. Microbiol.">
        <title>Marinicauda pacifica gen. nov., sp. nov., a prosthecate alphaproteobacterium of the family Hyphomonadaceae isolated from deep seawater.</title>
        <authorList>
            <person name="Zhang X.Y."/>
            <person name="Li G.W."/>
            <person name="Wang C.S."/>
            <person name="Zhang Y.J."/>
            <person name="Xu X.W."/>
            <person name="Li H."/>
            <person name="Liu A."/>
            <person name="Liu C."/>
            <person name="Xie B.B."/>
            <person name="Qin Q.L."/>
            <person name="Xu Z."/>
            <person name="Chen X.L."/>
            <person name="Zhou B.C."/>
            <person name="Zhang Y.Z."/>
        </authorList>
    </citation>
    <scope>NUCLEOTIDE SEQUENCE [LARGE SCALE GENOMIC DNA]</scope>
    <source>
        <strain evidence="3 4">P-1 km-3</strain>
    </source>
</reference>
<evidence type="ECO:0000256" key="1">
    <source>
        <dbReference type="ARBA" id="ARBA00037999"/>
    </source>
</evidence>
<comment type="similarity">
    <text evidence="1 2">Belongs to the DegT/DnrJ/EryC1 family.</text>
</comment>
<keyword evidence="4" id="KW-1185">Reference proteome</keyword>
<dbReference type="GO" id="GO:0008483">
    <property type="term" value="F:transaminase activity"/>
    <property type="evidence" value="ECO:0007669"/>
    <property type="project" value="UniProtKB-KW"/>
</dbReference>
<dbReference type="Gene3D" id="3.90.1150.10">
    <property type="entry name" value="Aspartate Aminotransferase, domain 1"/>
    <property type="match status" value="1"/>
</dbReference>
<proteinExistence type="inferred from homology"/>
<dbReference type="OrthoDB" id="7626532at2"/>
<dbReference type="PANTHER" id="PTHR30244">
    <property type="entry name" value="TRANSAMINASE"/>
    <property type="match status" value="1"/>
</dbReference>
<dbReference type="Gene3D" id="3.40.640.10">
    <property type="entry name" value="Type I PLP-dependent aspartate aminotransferase-like (Major domain)"/>
    <property type="match status" value="1"/>
</dbReference>
<keyword evidence="3" id="KW-0808">Transferase</keyword>
<evidence type="ECO:0000256" key="2">
    <source>
        <dbReference type="RuleBase" id="RU004508"/>
    </source>
</evidence>
<dbReference type="EMBL" id="SRXV01000001">
    <property type="protein sequence ID" value="TGY93824.1"/>
    <property type="molecule type" value="Genomic_DNA"/>
</dbReference>
<dbReference type="GO" id="GO:0000271">
    <property type="term" value="P:polysaccharide biosynthetic process"/>
    <property type="evidence" value="ECO:0007669"/>
    <property type="project" value="TreeGrafter"/>
</dbReference>
<dbReference type="InterPro" id="IPR000653">
    <property type="entry name" value="DegT/StrS_aminotransferase"/>
</dbReference>
<dbReference type="Pfam" id="PF01041">
    <property type="entry name" value="DegT_DnrJ_EryC1"/>
    <property type="match status" value="1"/>
</dbReference>
<dbReference type="GO" id="GO:0030170">
    <property type="term" value="F:pyridoxal phosphate binding"/>
    <property type="evidence" value="ECO:0007669"/>
    <property type="project" value="TreeGrafter"/>
</dbReference>
<accession>A0A4S2HCV0</accession>
<keyword evidence="3" id="KW-0032">Aminotransferase</keyword>
<dbReference type="InterPro" id="IPR015421">
    <property type="entry name" value="PyrdxlP-dep_Trfase_major"/>
</dbReference>
<comment type="caution">
    <text evidence="3">The sequence shown here is derived from an EMBL/GenBank/DDBJ whole genome shotgun (WGS) entry which is preliminary data.</text>
</comment>
<gene>
    <name evidence="3" type="ORF">E5162_00585</name>
</gene>
<dbReference type="RefSeq" id="WP_135943019.1">
    <property type="nucleotide sequence ID" value="NZ_BMEI01000001.1"/>
</dbReference>
<sequence length="362" mass="38119">MTPSAQAAVAEAFGGRHGVLFGRARSALLAVFEALGLHGRSILLIPSNACPSLLACAWASGAQVTLAPVNARTGVNDDAALAAQIETLAAEGKTGAVLFTHLYGFRLSFDAARRAARQAGWQTIENDANSSGFTPGGAARLEDVARIVSFGPGKVLDAGAGGAVITDDPALAEALSARAARYPALDEQADRVETALTLERRRLRNAGQASAGEALLLNEISELRYAFPASSEPDLLAALARLPVRIARRKARAALWQERLAPFAPQLACVDLPQPGPWRLIARAEPEVRDDLVARLREAGIDAGTNYPALSDAFPHLTGDQAHPDSEAWARTALNLWLDADYPAERIGQAVSIIASTLEASS</sequence>
<dbReference type="PANTHER" id="PTHR30244:SF34">
    <property type="entry name" value="DTDP-4-AMINO-4,6-DIDEOXYGALACTOSE TRANSAMINASE"/>
    <property type="match status" value="1"/>
</dbReference>
<evidence type="ECO:0000313" key="3">
    <source>
        <dbReference type="EMBL" id="TGY93824.1"/>
    </source>
</evidence>
<dbReference type="InterPro" id="IPR015422">
    <property type="entry name" value="PyrdxlP-dep_Trfase_small"/>
</dbReference>
<protein>
    <submittedName>
        <fullName evidence="3">DegT/DnrJ/EryC1/StrS aminotransferase family protein</fullName>
    </submittedName>
</protein>